<gene>
    <name evidence="1" type="ORF">PXH69_21635</name>
</gene>
<evidence type="ECO:0000313" key="2">
    <source>
        <dbReference type="Proteomes" id="UP001217325"/>
    </source>
</evidence>
<sequence>MKVDADGWQADGSKWIGQRDGEYVLLIVRQSQVDGRWSAQAHRIGSDFSQKEFSGLLPGGVSLTEAKAVAEQAGERLLD</sequence>
<protein>
    <recommendedName>
        <fullName evidence="3">NUDIX hydrolase</fullName>
    </recommendedName>
</protein>
<proteinExistence type="predicted"/>
<dbReference type="RefSeq" id="WP_275232146.1">
    <property type="nucleotide sequence ID" value="NZ_JARDXE010000014.1"/>
</dbReference>
<organism evidence="1 2">
    <name type="scientific">Rhodococcus qingshengii</name>
    <dbReference type="NCBI Taxonomy" id="334542"/>
    <lineage>
        <taxon>Bacteria</taxon>
        <taxon>Bacillati</taxon>
        <taxon>Actinomycetota</taxon>
        <taxon>Actinomycetes</taxon>
        <taxon>Mycobacteriales</taxon>
        <taxon>Nocardiaceae</taxon>
        <taxon>Rhodococcus</taxon>
        <taxon>Rhodococcus erythropolis group</taxon>
    </lineage>
</organism>
<comment type="caution">
    <text evidence="1">The sequence shown here is derived from an EMBL/GenBank/DDBJ whole genome shotgun (WGS) entry which is preliminary data.</text>
</comment>
<dbReference type="EMBL" id="JARDXE010000014">
    <property type="protein sequence ID" value="MDE8647580.1"/>
    <property type="molecule type" value="Genomic_DNA"/>
</dbReference>
<dbReference type="AlphaFoldDB" id="A0AAW6LRL4"/>
<name>A0AAW6LRL4_RHOSG</name>
<evidence type="ECO:0008006" key="3">
    <source>
        <dbReference type="Google" id="ProtNLM"/>
    </source>
</evidence>
<dbReference type="Proteomes" id="UP001217325">
    <property type="component" value="Unassembled WGS sequence"/>
</dbReference>
<accession>A0AAW6LRL4</accession>
<evidence type="ECO:0000313" key="1">
    <source>
        <dbReference type="EMBL" id="MDE8647580.1"/>
    </source>
</evidence>
<reference evidence="1" key="1">
    <citation type="submission" date="2023-02" db="EMBL/GenBank/DDBJ databases">
        <title>A novel hydrolase synthesized by Rhodococcus erythropolis HQ is responsible for the detoxification of Zearalenone.</title>
        <authorList>
            <person name="Hu J."/>
            <person name="Xu J."/>
        </authorList>
    </citation>
    <scope>NUCLEOTIDE SEQUENCE</scope>
    <source>
        <strain evidence="1">HQ</strain>
    </source>
</reference>